<gene>
    <name evidence="1" type="ORF">JIN78_07600</name>
</gene>
<evidence type="ECO:0000313" key="2">
    <source>
        <dbReference type="Proteomes" id="UP000604083"/>
    </source>
</evidence>
<evidence type="ECO:0008006" key="3">
    <source>
        <dbReference type="Google" id="ProtNLM"/>
    </source>
</evidence>
<dbReference type="Proteomes" id="UP000604083">
    <property type="component" value="Unassembled WGS sequence"/>
</dbReference>
<evidence type="ECO:0000313" key="1">
    <source>
        <dbReference type="EMBL" id="MBK1833919.1"/>
    </source>
</evidence>
<organism evidence="1 2">
    <name type="scientific">Roseibacillus ishigakijimensis</name>
    <dbReference type="NCBI Taxonomy" id="454146"/>
    <lineage>
        <taxon>Bacteria</taxon>
        <taxon>Pseudomonadati</taxon>
        <taxon>Verrucomicrobiota</taxon>
        <taxon>Verrucomicrobiia</taxon>
        <taxon>Verrucomicrobiales</taxon>
        <taxon>Verrucomicrobiaceae</taxon>
        <taxon>Roseibacillus</taxon>
    </lineage>
</organism>
<reference evidence="1" key="1">
    <citation type="submission" date="2021-01" db="EMBL/GenBank/DDBJ databases">
        <title>Modified the classification status of verrucomicrobia.</title>
        <authorList>
            <person name="Feng X."/>
        </authorList>
    </citation>
    <scope>NUCLEOTIDE SEQUENCE</scope>
    <source>
        <strain evidence="1">KCTC 12986</strain>
    </source>
</reference>
<sequence length="67" mass="7570">MNAAGLKSAIIVSDPLHLKRASLMAKDLGIRSVTSPTPTSRYRSLKTKLPFLQREIYFYHHYAITGH</sequence>
<accession>A0A934RRY2</accession>
<comment type="caution">
    <text evidence="1">The sequence shown here is derived from an EMBL/GenBank/DDBJ whole genome shotgun (WGS) entry which is preliminary data.</text>
</comment>
<dbReference type="EMBL" id="JAENIO010000015">
    <property type="protein sequence ID" value="MBK1833919.1"/>
    <property type="molecule type" value="Genomic_DNA"/>
</dbReference>
<name>A0A934RRY2_9BACT</name>
<proteinExistence type="predicted"/>
<protein>
    <recommendedName>
        <fullName evidence="3">DUF218 domain-containing protein</fullName>
    </recommendedName>
</protein>
<keyword evidence="2" id="KW-1185">Reference proteome</keyword>
<dbReference type="AlphaFoldDB" id="A0A934RRY2"/>